<dbReference type="InterPro" id="IPR010796">
    <property type="entry name" value="C2_B9-type_dom"/>
</dbReference>
<dbReference type="PANTHER" id="PTHR12968">
    <property type="entry name" value="B9 DOMAIN-CONTAINING"/>
    <property type="match status" value="1"/>
</dbReference>
<evidence type="ECO:0000256" key="2">
    <source>
        <dbReference type="ARBA" id="ARBA00022490"/>
    </source>
</evidence>
<feature type="compositionally biased region" description="Basic residues" evidence="8">
    <location>
        <begin position="134"/>
        <end position="143"/>
    </location>
</feature>
<name>A0A8H7ZSJ4_9FUNG</name>
<sequence>GFEEGITQITRAPGAREAPAAGGGAAVPASVWNFPLEISFRSTNAFGWPQIVLAVCGLDALGRDVVKGYGAARLPIEAVARVRSQGTVKAVVDATVEDMEKIGYSVGRRPASSPLYESQAPRALSPQSLASRSGKLKKKKKNNKTNNPTLLAALRRRDGSVRLTSRRLCVPYRPRRLASTREGGGEKGGRSAASGYADRVFCPKSRRSAGTDAESRRMGGGVRRGAAAWPFF</sequence>
<feature type="region of interest" description="Disordered" evidence="8">
    <location>
        <begin position="110"/>
        <end position="150"/>
    </location>
</feature>
<keyword evidence="4" id="KW-0206">Cytoskeleton</keyword>
<evidence type="ECO:0000256" key="1">
    <source>
        <dbReference type="ARBA" id="ARBA00004120"/>
    </source>
</evidence>
<dbReference type="GO" id="GO:0060271">
    <property type="term" value="P:cilium assembly"/>
    <property type="evidence" value="ECO:0007669"/>
    <property type="project" value="TreeGrafter"/>
</dbReference>
<evidence type="ECO:0000256" key="5">
    <source>
        <dbReference type="ARBA" id="ARBA00023273"/>
    </source>
</evidence>
<proteinExistence type="inferred from homology"/>
<feature type="region of interest" description="Disordered" evidence="8">
    <location>
        <begin position="174"/>
        <end position="232"/>
    </location>
</feature>
<dbReference type="Proteomes" id="UP000673691">
    <property type="component" value="Unassembled WGS sequence"/>
</dbReference>
<dbReference type="EMBL" id="JAEFCI010008419">
    <property type="protein sequence ID" value="KAG5458479.1"/>
    <property type="molecule type" value="Genomic_DNA"/>
</dbReference>
<keyword evidence="2" id="KW-0963">Cytoplasm</keyword>
<dbReference type="AlphaFoldDB" id="A0A8H7ZSJ4"/>
<evidence type="ECO:0000256" key="7">
    <source>
        <dbReference type="ARBA" id="ARBA00039274"/>
    </source>
</evidence>
<comment type="similarity">
    <text evidence="6">Belongs to the B9D family.</text>
</comment>
<evidence type="ECO:0000256" key="3">
    <source>
        <dbReference type="ARBA" id="ARBA00022794"/>
    </source>
</evidence>
<dbReference type="PROSITE" id="PS51381">
    <property type="entry name" value="C2_B9"/>
    <property type="match status" value="1"/>
</dbReference>
<evidence type="ECO:0000256" key="4">
    <source>
        <dbReference type="ARBA" id="ARBA00023212"/>
    </source>
</evidence>
<comment type="caution">
    <text evidence="9">The sequence shown here is derived from an EMBL/GenBank/DDBJ whole genome shotgun (WGS) entry which is preliminary data.</text>
</comment>
<dbReference type="GO" id="GO:0036038">
    <property type="term" value="C:MKS complex"/>
    <property type="evidence" value="ECO:0007669"/>
    <property type="project" value="TreeGrafter"/>
</dbReference>
<feature type="non-terminal residue" evidence="9">
    <location>
        <position position="1"/>
    </location>
</feature>
<organism evidence="9 10">
    <name type="scientific">Olpidium bornovanus</name>
    <dbReference type="NCBI Taxonomy" id="278681"/>
    <lineage>
        <taxon>Eukaryota</taxon>
        <taxon>Fungi</taxon>
        <taxon>Fungi incertae sedis</taxon>
        <taxon>Olpidiomycota</taxon>
        <taxon>Olpidiomycotina</taxon>
        <taxon>Olpidiomycetes</taxon>
        <taxon>Olpidiales</taxon>
        <taxon>Olpidiaceae</taxon>
        <taxon>Olpidium</taxon>
    </lineage>
</organism>
<accession>A0A8H7ZSJ4</accession>
<evidence type="ECO:0000313" key="9">
    <source>
        <dbReference type="EMBL" id="KAG5458479.1"/>
    </source>
</evidence>
<keyword evidence="10" id="KW-1185">Reference proteome</keyword>
<gene>
    <name evidence="9" type="ORF">BJ554DRAFT_1284</name>
</gene>
<comment type="subcellular location">
    <subcellularLocation>
        <location evidence="1">Cytoplasm</location>
        <location evidence="1">Cytoskeleton</location>
        <location evidence="1">Cilium basal body</location>
    </subcellularLocation>
</comment>
<dbReference type="Pfam" id="PF07162">
    <property type="entry name" value="B9-C2"/>
    <property type="match status" value="1"/>
</dbReference>
<evidence type="ECO:0000256" key="6">
    <source>
        <dbReference type="ARBA" id="ARBA00038411"/>
    </source>
</evidence>
<evidence type="ECO:0000256" key="8">
    <source>
        <dbReference type="SAM" id="MobiDB-lite"/>
    </source>
</evidence>
<dbReference type="PANTHER" id="PTHR12968:SF1">
    <property type="entry name" value="B9 DOMAIN-CONTAINING PROTEIN 1"/>
    <property type="match status" value="1"/>
</dbReference>
<keyword evidence="3" id="KW-0970">Cilium biogenesis/degradation</keyword>
<reference evidence="9 10" key="1">
    <citation type="journal article" name="Sci. Rep.">
        <title>Genome-scale phylogenetic analyses confirm Olpidium as the closest living zoosporic fungus to the non-flagellated, terrestrial fungi.</title>
        <authorList>
            <person name="Chang Y."/>
            <person name="Rochon D."/>
            <person name="Sekimoto S."/>
            <person name="Wang Y."/>
            <person name="Chovatia M."/>
            <person name="Sandor L."/>
            <person name="Salamov A."/>
            <person name="Grigoriev I.V."/>
            <person name="Stajich J.E."/>
            <person name="Spatafora J.W."/>
        </authorList>
    </citation>
    <scope>NUCLEOTIDE SEQUENCE [LARGE SCALE GENOMIC DNA]</scope>
    <source>
        <strain evidence="9">S191</strain>
    </source>
</reference>
<evidence type="ECO:0000313" key="10">
    <source>
        <dbReference type="Proteomes" id="UP000673691"/>
    </source>
</evidence>
<keyword evidence="5" id="KW-0966">Cell projection</keyword>
<dbReference type="OrthoDB" id="431939at2759"/>
<protein>
    <recommendedName>
        <fullName evidence="7">B9 domain-containing protein 1</fullName>
    </recommendedName>
</protein>